<dbReference type="Proteomes" id="UP000499080">
    <property type="component" value="Unassembled WGS sequence"/>
</dbReference>
<keyword evidence="2" id="KW-1185">Reference proteome</keyword>
<gene>
    <name evidence="1" type="ORF">AVEN_165237_1</name>
</gene>
<dbReference type="AlphaFoldDB" id="A0A4Y2B8B0"/>
<reference evidence="1 2" key="1">
    <citation type="journal article" date="2019" name="Sci. Rep.">
        <title>Orb-weaving spider Araneus ventricosus genome elucidates the spidroin gene catalogue.</title>
        <authorList>
            <person name="Kono N."/>
            <person name="Nakamura H."/>
            <person name="Ohtoshi R."/>
            <person name="Moran D.A.P."/>
            <person name="Shinohara A."/>
            <person name="Yoshida Y."/>
            <person name="Fujiwara M."/>
            <person name="Mori M."/>
            <person name="Tomita M."/>
            <person name="Arakawa K."/>
        </authorList>
    </citation>
    <scope>NUCLEOTIDE SEQUENCE [LARGE SCALE GENOMIC DNA]</scope>
</reference>
<name>A0A4Y2B8B0_ARAVE</name>
<sequence>MGYQTLLHTRLQWCLLERQYLSFGQPVIRLGEVIAYAHTIPSLPYSNGELYMQLNLDILIKTSEKETIFALGIMSSVYGEQSTEFGDNDGYSMPTRRDRYRI</sequence>
<organism evidence="1 2">
    <name type="scientific">Araneus ventricosus</name>
    <name type="common">Orbweaver spider</name>
    <name type="synonym">Epeira ventricosa</name>
    <dbReference type="NCBI Taxonomy" id="182803"/>
    <lineage>
        <taxon>Eukaryota</taxon>
        <taxon>Metazoa</taxon>
        <taxon>Ecdysozoa</taxon>
        <taxon>Arthropoda</taxon>
        <taxon>Chelicerata</taxon>
        <taxon>Arachnida</taxon>
        <taxon>Araneae</taxon>
        <taxon>Araneomorphae</taxon>
        <taxon>Entelegynae</taxon>
        <taxon>Araneoidea</taxon>
        <taxon>Araneidae</taxon>
        <taxon>Araneus</taxon>
    </lineage>
</organism>
<evidence type="ECO:0000313" key="1">
    <source>
        <dbReference type="EMBL" id="GBL87639.1"/>
    </source>
</evidence>
<proteinExistence type="predicted"/>
<dbReference type="EMBL" id="BGPR01000054">
    <property type="protein sequence ID" value="GBL87639.1"/>
    <property type="molecule type" value="Genomic_DNA"/>
</dbReference>
<comment type="caution">
    <text evidence="1">The sequence shown here is derived from an EMBL/GenBank/DDBJ whole genome shotgun (WGS) entry which is preliminary data.</text>
</comment>
<accession>A0A4Y2B8B0</accession>
<protein>
    <submittedName>
        <fullName evidence="1">Uncharacterized protein</fullName>
    </submittedName>
</protein>
<evidence type="ECO:0000313" key="2">
    <source>
        <dbReference type="Proteomes" id="UP000499080"/>
    </source>
</evidence>